<dbReference type="AlphaFoldDB" id="A0A6I2UPM8"/>
<keyword evidence="2" id="KW-1185">Reference proteome</keyword>
<reference evidence="1 2" key="1">
    <citation type="submission" date="2019-08" db="EMBL/GenBank/DDBJ databases">
        <title>In-depth cultivation of the pig gut microbiome towards novel bacterial diversity and tailored functional studies.</title>
        <authorList>
            <person name="Wylensek D."/>
            <person name="Hitch T.C.A."/>
            <person name="Clavel T."/>
        </authorList>
    </citation>
    <scope>NUCLEOTIDE SEQUENCE [LARGE SCALE GENOMIC DNA]</scope>
    <source>
        <strain evidence="2">WCA-380-WT-3B3</strain>
    </source>
</reference>
<dbReference type="PANTHER" id="PTHR30087:SF1">
    <property type="entry name" value="HYPOTHETICAL CYTOSOLIC PROTEIN"/>
    <property type="match status" value="1"/>
</dbReference>
<dbReference type="InterPro" id="IPR007553">
    <property type="entry name" value="2-thiour_desulf"/>
</dbReference>
<comment type="caution">
    <text evidence="1">The sequence shown here is derived from an EMBL/GenBank/DDBJ whole genome shotgun (WGS) entry which is preliminary data.</text>
</comment>
<gene>
    <name evidence="1" type="ORF">FYJ78_02875</name>
</gene>
<name>A0A6I2UPM8_9FIRM</name>
<accession>A0A6I2UPM8</accession>
<evidence type="ECO:0000313" key="2">
    <source>
        <dbReference type="Proteomes" id="UP000430222"/>
    </source>
</evidence>
<organism evidence="1 2">
    <name type="scientific">Selenomonas montiformis</name>
    <dbReference type="NCBI Taxonomy" id="2652285"/>
    <lineage>
        <taxon>Bacteria</taxon>
        <taxon>Bacillati</taxon>
        <taxon>Bacillota</taxon>
        <taxon>Negativicutes</taxon>
        <taxon>Selenomonadales</taxon>
        <taxon>Selenomonadaceae</taxon>
        <taxon>Selenomonas</taxon>
    </lineage>
</organism>
<dbReference type="PANTHER" id="PTHR30087">
    <property type="entry name" value="INNER MEMBRANE PROTEIN"/>
    <property type="match status" value="1"/>
</dbReference>
<dbReference type="Pfam" id="PF04463">
    <property type="entry name" value="2-thiour_desulf"/>
    <property type="match status" value="1"/>
</dbReference>
<dbReference type="EMBL" id="VUNL01000002">
    <property type="protein sequence ID" value="MSV24143.1"/>
    <property type="molecule type" value="Genomic_DNA"/>
</dbReference>
<dbReference type="RefSeq" id="WP_154619887.1">
    <property type="nucleotide sequence ID" value="NZ_CBCTNG010000001.1"/>
</dbReference>
<protein>
    <submittedName>
        <fullName evidence="1">DUF523 domain-containing protein</fullName>
    </submittedName>
</protein>
<evidence type="ECO:0000313" key="1">
    <source>
        <dbReference type="EMBL" id="MSV24143.1"/>
    </source>
</evidence>
<dbReference type="Proteomes" id="UP000430222">
    <property type="component" value="Unassembled WGS sequence"/>
</dbReference>
<proteinExistence type="predicted"/>
<sequence length="166" mass="18240">MILVSACLLGHKVKYNGDTNTHDLLLKYNDRGRFLAVCPECFARMPVPRPPMEIQGGNGRKVLSGRASVTDLNGMDTTQYLLTGADKILKIAMAYHARVAILKEGSPSCGVRQIHSGHFDGKKIKGQGVAAALLIKHGLTVYSEQDMTIGRLEELIAEDIRRDRSH</sequence>